<keyword evidence="3" id="KW-0677">Repeat</keyword>
<dbReference type="InterPro" id="IPR012677">
    <property type="entry name" value="Nucleotide-bd_a/b_plait_sf"/>
</dbReference>
<dbReference type="Pfam" id="PF00076">
    <property type="entry name" value="RRM_1"/>
    <property type="match status" value="3"/>
</dbReference>
<dbReference type="FunFam" id="3.30.70.330:FF:000365">
    <property type="entry name" value="U4/U6 snRNA-associated-splicing factor PRP24"/>
    <property type="match status" value="1"/>
</dbReference>
<evidence type="ECO:0000259" key="11">
    <source>
        <dbReference type="PROSITE" id="PS50102"/>
    </source>
</evidence>
<dbReference type="GO" id="GO:0008380">
    <property type="term" value="P:RNA splicing"/>
    <property type="evidence" value="ECO:0007669"/>
    <property type="project" value="UniProtKB-KW"/>
</dbReference>
<feature type="compositionally biased region" description="Basic and acidic residues" evidence="10">
    <location>
        <begin position="1061"/>
        <end position="1070"/>
    </location>
</feature>
<feature type="domain" description="RRM" evidence="11">
    <location>
        <begin position="768"/>
        <end position="845"/>
    </location>
</feature>
<dbReference type="SUPFAM" id="SSF54928">
    <property type="entry name" value="RNA-binding domain, RBD"/>
    <property type="match status" value="3"/>
</dbReference>
<evidence type="ECO:0000256" key="8">
    <source>
        <dbReference type="ARBA" id="ARBA00093627"/>
    </source>
</evidence>
<sequence>MAAPVGEDSWLAYLDETVRNASDLEKRVHAVEIHKRAVSEEPGSLRLWLAYCNYFWSLWGASQSPDTGWSEEERMMGHELFSFGAALDLWQQGYEAIKNRISDSHLLWDRWISLEMELLSKTRTPDGVKRITHLYRNRLVTPHLTWDDTAQAFSSFLSEYSRSEWEDSMKDVTASAQEAKRLIASRDPFELKLRQAARAGDIESQKAHMIEYLDWEMRQSKRNNDSPEIGMDLCRGLYARALTGLFATDDTIWHEYVVYLSYSYQDPHAAANLLDVLRRAVHHCPWSGQLWNRYILCAEEAKLAFPEIESIKHAATSQDQLYKDGMESMLEMYVAWCGFLKRTAMDAAAGDEAVDVADVGLPAALEDVAVVGKRLYSKDFQGDPKFRLERIYIQYLTEKKGAIDEARAQWNKLASTPIHADSHDFWLRYYMWEMLIFSSRPNSIKSPTPPPGAGSLRVPSLATAVLARAVARTNIDWPEKVLEVYVQHCNDYEPPASVRRATDRVHKTAKEITRRREREAKEKEAAYAAYYAQRPDQPDVDAQSAGESKRKREVFQQDAEVAPESASKRRKNEAEAAQPAPEPQSALEEQAAAKRNRENTTIIVENLPVDVTQSKIRQYFKDYGHINNLTALVRDEKTQSSTALIEFRTPEEAQSALLRDGKYFGQSQLKVGSGHNLTVYVTNYPPAADDSFIRNLFKDCGEILSIRWPSLKVNTHRRFCYVSFRDQAGAAAATSKDGKLLEGRYRLVAKYSDPGNKKSREGALAEGREVHITNLDRNTPDSELRDIFAKYGTVTRVNIPQTLGGKNRGFAFVDFESKAQAEKAVSELNNTKFRNQILKVELSRESKIKPSAKTSYPDRSSASPAPPSKADAEGDEAMGDAMGHKKPTEAEIAARTIALMGLPDTVNDARVHALVEPLGTIVRLVLRPTHGGAKIEFADAATAGKAGLELDGKEFEGCKLRIGSLEELRHAKPERKGAPSHRGQQRPKEAAESGPAKRIMPPPPVRRPGPQRGGGPKRGLGFVGARRPPEGDKDAEAGGAPNGKTAPKSNSDFKAMFLNSGEKKEGKNGV</sequence>
<dbReference type="PROSITE" id="PS50102">
    <property type="entry name" value="RRM"/>
    <property type="match status" value="4"/>
</dbReference>
<dbReference type="EMBL" id="JPKY01000015">
    <property type="protein sequence ID" value="KFH46864.1"/>
    <property type="molecule type" value="Genomic_DNA"/>
</dbReference>
<feature type="region of interest" description="Disordered" evidence="10">
    <location>
        <begin position="500"/>
        <end position="586"/>
    </location>
</feature>
<evidence type="ECO:0000256" key="3">
    <source>
        <dbReference type="ARBA" id="ARBA00022737"/>
    </source>
</evidence>
<evidence type="ECO:0000256" key="1">
    <source>
        <dbReference type="ARBA" id="ARBA00004123"/>
    </source>
</evidence>
<keyword evidence="5" id="KW-0508">mRNA splicing</keyword>
<accession>A0A086TBY2</accession>
<dbReference type="Pfam" id="PF16842">
    <property type="entry name" value="RRM_occluded"/>
    <property type="match status" value="1"/>
</dbReference>
<keyword evidence="2" id="KW-0507">mRNA processing</keyword>
<comment type="caution">
    <text evidence="12">The sequence shown here is derived from an EMBL/GenBank/DDBJ whole genome shotgun (WGS) entry which is preliminary data.</text>
</comment>
<dbReference type="InterPro" id="IPR000504">
    <property type="entry name" value="RRM_dom"/>
</dbReference>
<dbReference type="CDD" id="cd00590">
    <property type="entry name" value="RRM_SF"/>
    <property type="match status" value="1"/>
</dbReference>
<dbReference type="Gene3D" id="3.30.70.330">
    <property type="match status" value="4"/>
</dbReference>
<dbReference type="InterPro" id="IPR011990">
    <property type="entry name" value="TPR-like_helical_dom_sf"/>
</dbReference>
<dbReference type="HOGENOM" id="CLU_003925_2_0_1"/>
<organism evidence="12 13">
    <name type="scientific">Hapsidospora chrysogenum (strain ATCC 11550 / CBS 779.69 / DSM 880 / IAM 14645 / JCM 23072 / IMI 49137)</name>
    <name type="common">Acremonium chrysogenum</name>
    <dbReference type="NCBI Taxonomy" id="857340"/>
    <lineage>
        <taxon>Eukaryota</taxon>
        <taxon>Fungi</taxon>
        <taxon>Dikarya</taxon>
        <taxon>Ascomycota</taxon>
        <taxon>Pezizomycotina</taxon>
        <taxon>Sordariomycetes</taxon>
        <taxon>Hypocreomycetidae</taxon>
        <taxon>Hypocreales</taxon>
        <taxon>Bionectriaceae</taxon>
        <taxon>Hapsidospora</taxon>
    </lineage>
</organism>
<evidence type="ECO:0000256" key="5">
    <source>
        <dbReference type="ARBA" id="ARBA00023187"/>
    </source>
</evidence>
<feature type="compositionally biased region" description="Gly residues" evidence="10">
    <location>
        <begin position="1011"/>
        <end position="1022"/>
    </location>
</feature>
<feature type="domain" description="RRM" evidence="11">
    <location>
        <begin position="600"/>
        <end position="676"/>
    </location>
</feature>
<evidence type="ECO:0000313" key="12">
    <source>
        <dbReference type="EMBL" id="KFH46864.1"/>
    </source>
</evidence>
<dbReference type="InterPro" id="IPR031766">
    <property type="entry name" value="RRM_occluded"/>
</dbReference>
<dbReference type="CDD" id="cd12297">
    <property type="entry name" value="RRM2_Prp24"/>
    <property type="match status" value="1"/>
</dbReference>
<evidence type="ECO:0000256" key="4">
    <source>
        <dbReference type="ARBA" id="ARBA00022884"/>
    </source>
</evidence>
<evidence type="ECO:0000313" key="13">
    <source>
        <dbReference type="Proteomes" id="UP000029964"/>
    </source>
</evidence>
<feature type="region of interest" description="Disordered" evidence="10">
    <location>
        <begin position="848"/>
        <end position="885"/>
    </location>
</feature>
<feature type="domain" description="RRM" evidence="11">
    <location>
        <begin position="895"/>
        <end position="967"/>
    </location>
</feature>
<keyword evidence="4 9" id="KW-0694">RNA-binding</keyword>
<evidence type="ECO:0000256" key="7">
    <source>
        <dbReference type="ARBA" id="ARBA00093374"/>
    </source>
</evidence>
<dbReference type="GO" id="GO:0005688">
    <property type="term" value="C:U6 snRNP"/>
    <property type="evidence" value="ECO:0007669"/>
    <property type="project" value="UniProtKB-ARBA"/>
</dbReference>
<dbReference type="SUPFAM" id="SSF48452">
    <property type="entry name" value="TPR-like"/>
    <property type="match status" value="1"/>
</dbReference>
<name>A0A086TBY2_HAPC1</name>
<feature type="compositionally biased region" description="Basic and acidic residues" evidence="10">
    <location>
        <begin position="500"/>
        <end position="525"/>
    </location>
</feature>
<feature type="compositionally biased region" description="Basic and acidic residues" evidence="10">
    <location>
        <begin position="1027"/>
        <end position="1036"/>
    </location>
</feature>
<dbReference type="OrthoDB" id="360390at2759"/>
<feature type="domain" description="RRM" evidence="11">
    <location>
        <begin position="677"/>
        <end position="754"/>
    </location>
</feature>
<evidence type="ECO:0000256" key="9">
    <source>
        <dbReference type="PROSITE-ProRule" id="PRU00176"/>
    </source>
</evidence>
<dbReference type="InterPro" id="IPR034398">
    <property type="entry name" value="Prp24_RRM2"/>
</dbReference>
<dbReference type="Proteomes" id="UP000029964">
    <property type="component" value="Unassembled WGS sequence"/>
</dbReference>
<dbReference type="PANTHER" id="PTHR24012">
    <property type="entry name" value="RNA BINDING PROTEIN"/>
    <property type="match status" value="1"/>
</dbReference>
<feature type="compositionally biased region" description="Low complexity" evidence="10">
    <location>
        <begin position="575"/>
        <end position="586"/>
    </location>
</feature>
<dbReference type="STRING" id="857340.A0A086TBY2"/>
<comment type="function">
    <text evidence="7">Functions as a recycling factor of the spliceosome, a machinery that forms on each precursor-messenger RNA (pre-mRNA) and catalyzes the removal of introns. Chaperones the re-annealing of U4 and U6 snRNAs (small nuclear RNAs) released from previous rounds of splicing, an initial step in reforming the U4/U6-U5 tri-snRNP (small nuclear ribonucleoprotein) that can reassemble into another spliceosome complex; this step involves binding U6 and facilitating the unwinding of the U6 internal stem loop, followed by base-pairing of U6 to U4.</text>
</comment>
<comment type="subcellular location">
    <subcellularLocation>
        <location evidence="1">Nucleus</location>
    </subcellularLocation>
</comment>
<proteinExistence type="predicted"/>
<dbReference type="Gene3D" id="1.25.40.10">
    <property type="entry name" value="Tetratricopeptide repeat domain"/>
    <property type="match status" value="2"/>
</dbReference>
<reference evidence="13" key="1">
    <citation type="journal article" date="2014" name="Genome Announc.">
        <title>Genome sequence and annotation of Acremonium chrysogenum, producer of the beta-lactam antibiotic cephalosporin C.</title>
        <authorList>
            <person name="Terfehr D."/>
            <person name="Dahlmann T.A."/>
            <person name="Specht T."/>
            <person name="Zadra I."/>
            <person name="Kuernsteiner H."/>
            <person name="Kueck U."/>
        </authorList>
    </citation>
    <scope>NUCLEOTIDE SEQUENCE [LARGE SCALE GENOMIC DNA]</scope>
    <source>
        <strain evidence="13">ATCC 11550 / CBS 779.69 / DSM 880 / IAM 14645 / JCM 23072 / IMI 49137</strain>
    </source>
</reference>
<protein>
    <recommendedName>
        <fullName evidence="8">U4/U6 snRNA-associated-splicing factor PRP24</fullName>
    </recommendedName>
</protein>
<evidence type="ECO:0000256" key="10">
    <source>
        <dbReference type="SAM" id="MobiDB-lite"/>
    </source>
</evidence>
<dbReference type="InterPro" id="IPR035979">
    <property type="entry name" value="RBD_domain_sf"/>
</dbReference>
<dbReference type="GO" id="GO:0006397">
    <property type="term" value="P:mRNA processing"/>
    <property type="evidence" value="ECO:0007669"/>
    <property type="project" value="UniProtKB-KW"/>
</dbReference>
<keyword evidence="6" id="KW-0539">Nucleus</keyword>
<keyword evidence="13" id="KW-1185">Reference proteome</keyword>
<dbReference type="InterPro" id="IPR003107">
    <property type="entry name" value="HAT"/>
</dbReference>
<feature type="region of interest" description="Disordered" evidence="10">
    <location>
        <begin position="969"/>
        <end position="1070"/>
    </location>
</feature>
<evidence type="ECO:0000256" key="2">
    <source>
        <dbReference type="ARBA" id="ARBA00022664"/>
    </source>
</evidence>
<dbReference type="GO" id="GO:0003723">
    <property type="term" value="F:RNA binding"/>
    <property type="evidence" value="ECO:0007669"/>
    <property type="project" value="UniProtKB-UniRule"/>
</dbReference>
<dbReference type="AlphaFoldDB" id="A0A086TBY2"/>
<dbReference type="SMART" id="SM00386">
    <property type="entry name" value="HAT"/>
    <property type="match status" value="5"/>
</dbReference>
<gene>
    <name evidence="12" type="ORF">ACRE_023290</name>
</gene>
<dbReference type="SMART" id="SM00360">
    <property type="entry name" value="RRM"/>
    <property type="match status" value="4"/>
</dbReference>
<evidence type="ECO:0000256" key="6">
    <source>
        <dbReference type="ARBA" id="ARBA00023242"/>
    </source>
</evidence>